<dbReference type="PRINTS" id="PR00019">
    <property type="entry name" value="LEURICHRPT"/>
</dbReference>
<evidence type="ECO:0000256" key="1">
    <source>
        <dbReference type="ARBA" id="ARBA00022614"/>
    </source>
</evidence>
<evidence type="ECO:0000256" key="5">
    <source>
        <dbReference type="ARBA" id="ARBA00029998"/>
    </source>
</evidence>
<dbReference type="eggNOG" id="KOG0472">
    <property type="taxonomic scope" value="Eukaryota"/>
</dbReference>
<dbReference type="InterPro" id="IPR003591">
    <property type="entry name" value="Leu-rich_rpt_typical-subtyp"/>
</dbReference>
<proteinExistence type="predicted"/>
<dbReference type="InterPro" id="IPR050216">
    <property type="entry name" value="LRR_domain-containing"/>
</dbReference>
<dbReference type="InParanoid" id="C3YNE7"/>
<dbReference type="PANTHER" id="PTHR48051">
    <property type="match status" value="1"/>
</dbReference>
<dbReference type="EMBL" id="GG666533">
    <property type="protein sequence ID" value="EEN58253.1"/>
    <property type="molecule type" value="Genomic_DNA"/>
</dbReference>
<protein>
    <recommendedName>
        <fullName evidence="3">Leucine-rich repeat protein SHOC-2</fullName>
    </recommendedName>
    <alternativeName>
        <fullName evidence="6">Protein soc-2 homolog</fullName>
    </alternativeName>
    <alternativeName>
        <fullName evidence="4 5">protein Sur-8 homolog</fullName>
    </alternativeName>
</protein>
<gene>
    <name evidence="8" type="ORF">BRAFLDRAFT_216772</name>
</gene>
<evidence type="ECO:0000259" key="7">
    <source>
        <dbReference type="Pfam" id="PF23598"/>
    </source>
</evidence>
<feature type="non-terminal residue" evidence="8">
    <location>
        <position position="1"/>
    </location>
</feature>
<dbReference type="PROSITE" id="PS51450">
    <property type="entry name" value="LRR"/>
    <property type="match status" value="1"/>
</dbReference>
<evidence type="ECO:0000256" key="6">
    <source>
        <dbReference type="ARBA" id="ARBA00032455"/>
    </source>
</evidence>
<sequence length="185" mass="20670">EILALSSCELNSLPRNLTLLATIETLDLSNNELTTLPSEILGLERLQVLILSDNALEGIPESVESLGHLRCLEMKRNKMNNNRGVQKLTVPAHLKTLDIEGNHSLKVLPKGLENLENLEELNISYCGIEALPDSIGKVTSIKRIHLAGNKLRTLPKNFRNLLNLETLDLEGNRRLSDLPRSLYHL</sequence>
<dbReference type="InterPro" id="IPR055414">
    <property type="entry name" value="LRR_R13L4/SHOC2-like"/>
</dbReference>
<dbReference type="InterPro" id="IPR001611">
    <property type="entry name" value="Leu-rich_rpt"/>
</dbReference>
<evidence type="ECO:0000256" key="3">
    <source>
        <dbReference type="ARBA" id="ARBA00023907"/>
    </source>
</evidence>
<feature type="domain" description="Disease resistance R13L4/SHOC-2-like LRR" evidence="7">
    <location>
        <begin position="63"/>
        <end position="171"/>
    </location>
</feature>
<name>C3YNE7_BRAFL</name>
<reference evidence="8" key="1">
    <citation type="journal article" date="2008" name="Nature">
        <title>The amphioxus genome and the evolution of the chordate karyotype.</title>
        <authorList>
            <consortium name="US DOE Joint Genome Institute (JGI-PGF)"/>
            <person name="Putnam N.H."/>
            <person name="Butts T."/>
            <person name="Ferrier D.E.K."/>
            <person name="Furlong R.F."/>
            <person name="Hellsten U."/>
            <person name="Kawashima T."/>
            <person name="Robinson-Rechavi M."/>
            <person name="Shoguchi E."/>
            <person name="Terry A."/>
            <person name="Yu J.-K."/>
            <person name="Benito-Gutierrez E.L."/>
            <person name="Dubchak I."/>
            <person name="Garcia-Fernandez J."/>
            <person name="Gibson-Brown J.J."/>
            <person name="Grigoriev I.V."/>
            <person name="Horton A.C."/>
            <person name="de Jong P.J."/>
            <person name="Jurka J."/>
            <person name="Kapitonov V.V."/>
            <person name="Kohara Y."/>
            <person name="Kuroki Y."/>
            <person name="Lindquist E."/>
            <person name="Lucas S."/>
            <person name="Osoegawa K."/>
            <person name="Pennacchio L.A."/>
            <person name="Salamov A.A."/>
            <person name="Satou Y."/>
            <person name="Sauka-Spengler T."/>
            <person name="Schmutz J."/>
            <person name="Shin-I T."/>
            <person name="Toyoda A."/>
            <person name="Bronner-Fraser M."/>
            <person name="Fujiyama A."/>
            <person name="Holland L.Z."/>
            <person name="Holland P.W.H."/>
            <person name="Satoh N."/>
            <person name="Rokhsar D.S."/>
        </authorList>
    </citation>
    <scope>NUCLEOTIDE SEQUENCE [LARGE SCALE GENOMIC DNA]</scope>
    <source>
        <strain evidence="8">S238N-H82</strain>
        <tissue evidence="8">Testes</tissue>
    </source>
</reference>
<feature type="non-terminal residue" evidence="8">
    <location>
        <position position="185"/>
    </location>
</feature>
<dbReference type="InterPro" id="IPR032675">
    <property type="entry name" value="LRR_dom_sf"/>
</dbReference>
<dbReference type="Gene3D" id="3.80.10.10">
    <property type="entry name" value="Ribonuclease Inhibitor"/>
    <property type="match status" value="2"/>
</dbReference>
<dbReference type="PANTHER" id="PTHR48051:SF54">
    <property type="entry name" value="LEUCINE-RICH REPEAT-CONTAINING PROTEIN"/>
    <property type="match status" value="1"/>
</dbReference>
<dbReference type="Pfam" id="PF23598">
    <property type="entry name" value="LRR_14"/>
    <property type="match status" value="1"/>
</dbReference>
<evidence type="ECO:0000256" key="2">
    <source>
        <dbReference type="ARBA" id="ARBA00022737"/>
    </source>
</evidence>
<dbReference type="STRING" id="7739.C3YNE7"/>
<dbReference type="SUPFAM" id="SSF52058">
    <property type="entry name" value="L domain-like"/>
    <property type="match status" value="1"/>
</dbReference>
<evidence type="ECO:0000256" key="4">
    <source>
        <dbReference type="ARBA" id="ARBA00029588"/>
    </source>
</evidence>
<dbReference type="SMART" id="SM00364">
    <property type="entry name" value="LRR_BAC"/>
    <property type="match status" value="6"/>
</dbReference>
<keyword evidence="1" id="KW-0433">Leucine-rich repeat</keyword>
<evidence type="ECO:0000313" key="8">
    <source>
        <dbReference type="EMBL" id="EEN58253.1"/>
    </source>
</evidence>
<dbReference type="AlphaFoldDB" id="C3YNE7"/>
<dbReference type="SMART" id="SM00369">
    <property type="entry name" value="LRR_TYP"/>
    <property type="match status" value="5"/>
</dbReference>
<keyword evidence="2" id="KW-0677">Repeat</keyword>
<dbReference type="Pfam" id="PF13855">
    <property type="entry name" value="LRR_8"/>
    <property type="match status" value="1"/>
</dbReference>
<organism>
    <name type="scientific">Branchiostoma floridae</name>
    <name type="common">Florida lancelet</name>
    <name type="synonym">Amphioxus</name>
    <dbReference type="NCBI Taxonomy" id="7739"/>
    <lineage>
        <taxon>Eukaryota</taxon>
        <taxon>Metazoa</taxon>
        <taxon>Chordata</taxon>
        <taxon>Cephalochordata</taxon>
        <taxon>Leptocardii</taxon>
        <taxon>Amphioxiformes</taxon>
        <taxon>Branchiostomatidae</taxon>
        <taxon>Branchiostoma</taxon>
    </lineage>
</organism>
<accession>C3YNE7</accession>